<reference evidence="2 3" key="1">
    <citation type="journal article" date="2021" name="Elife">
        <title>Chloroplast acquisition without the gene transfer in kleptoplastic sea slugs, Plakobranchus ocellatus.</title>
        <authorList>
            <person name="Maeda T."/>
            <person name="Takahashi S."/>
            <person name="Yoshida T."/>
            <person name="Shimamura S."/>
            <person name="Takaki Y."/>
            <person name="Nagai Y."/>
            <person name="Toyoda A."/>
            <person name="Suzuki Y."/>
            <person name="Arimoto A."/>
            <person name="Ishii H."/>
            <person name="Satoh N."/>
            <person name="Nishiyama T."/>
            <person name="Hasebe M."/>
            <person name="Maruyama T."/>
            <person name="Minagawa J."/>
            <person name="Obokata J."/>
            <person name="Shigenobu S."/>
        </authorList>
    </citation>
    <scope>NUCLEOTIDE SEQUENCE [LARGE SCALE GENOMIC DNA]</scope>
</reference>
<comment type="caution">
    <text evidence="2">The sequence shown here is derived from an EMBL/GenBank/DDBJ whole genome shotgun (WGS) entry which is preliminary data.</text>
</comment>
<protein>
    <submittedName>
        <fullName evidence="2">Uncharacterized protein</fullName>
    </submittedName>
</protein>
<dbReference type="Proteomes" id="UP000735302">
    <property type="component" value="Unassembled WGS sequence"/>
</dbReference>
<sequence>MTNFEFVPQEQQSGWERIAHLWDIVVFHTNKRGIKQTAIPCQYRAMACYIGRPNNRINSTIDRIQPDKPSDRNKHNVKKQQGKELIAKPCSIDGFVDKKTSQNWKISGLSSKRYRYGAVSCAARSNSKSWKITVLSSKRYRDRAVSCTAGRIVRAGRSQFSVASDTEIEQSRNMFSNVIKNSAWLEDFNQKYCFKDDVEPKKTNLNKTKKKKKPQAFLLIDTANQAPYFASRCIVRANHIRRCHDNDAPGKAANQIFGHEINAVQQTDGRAPPRACLHACQVGTLYLTLCHPAPPRATLCHRPKPGKAETGPPARPTKPVGSRQTCAMDRGPMAWLPYSSHQISNK</sequence>
<evidence type="ECO:0000313" key="3">
    <source>
        <dbReference type="Proteomes" id="UP000735302"/>
    </source>
</evidence>
<evidence type="ECO:0000256" key="1">
    <source>
        <dbReference type="SAM" id="MobiDB-lite"/>
    </source>
</evidence>
<name>A0AAV4BQ22_9GAST</name>
<organism evidence="2 3">
    <name type="scientific">Plakobranchus ocellatus</name>
    <dbReference type="NCBI Taxonomy" id="259542"/>
    <lineage>
        <taxon>Eukaryota</taxon>
        <taxon>Metazoa</taxon>
        <taxon>Spiralia</taxon>
        <taxon>Lophotrochozoa</taxon>
        <taxon>Mollusca</taxon>
        <taxon>Gastropoda</taxon>
        <taxon>Heterobranchia</taxon>
        <taxon>Euthyneura</taxon>
        <taxon>Panpulmonata</taxon>
        <taxon>Sacoglossa</taxon>
        <taxon>Placobranchoidea</taxon>
        <taxon>Plakobranchidae</taxon>
        <taxon>Plakobranchus</taxon>
    </lineage>
</organism>
<feature type="region of interest" description="Disordered" evidence="1">
    <location>
        <begin position="301"/>
        <end position="326"/>
    </location>
</feature>
<dbReference type="EMBL" id="BLXT01005251">
    <property type="protein sequence ID" value="GFO21062.1"/>
    <property type="molecule type" value="Genomic_DNA"/>
</dbReference>
<evidence type="ECO:0000313" key="2">
    <source>
        <dbReference type="EMBL" id="GFO21062.1"/>
    </source>
</evidence>
<proteinExistence type="predicted"/>
<accession>A0AAV4BQ22</accession>
<keyword evidence="3" id="KW-1185">Reference proteome</keyword>
<dbReference type="AlphaFoldDB" id="A0AAV4BQ22"/>
<gene>
    <name evidence="2" type="ORF">PoB_004756700</name>
</gene>